<reference evidence="4 5" key="1">
    <citation type="submission" date="2014-02" db="EMBL/GenBank/DDBJ databases">
        <title>Draft genome sequence of Lysinibacillus manganicus DSM 26584T.</title>
        <authorList>
            <person name="Zhang F."/>
            <person name="Wang G."/>
            <person name="Zhang L."/>
        </authorList>
    </citation>
    <scope>NUCLEOTIDE SEQUENCE [LARGE SCALE GENOMIC DNA]</scope>
    <source>
        <strain evidence="4 5">DSM 26584</strain>
    </source>
</reference>
<dbReference type="EMBL" id="JPVN01000030">
    <property type="protein sequence ID" value="KGR75668.1"/>
    <property type="molecule type" value="Genomic_DNA"/>
</dbReference>
<proteinExistence type="predicted"/>
<evidence type="ECO:0000259" key="3">
    <source>
        <dbReference type="PROSITE" id="PS51186"/>
    </source>
</evidence>
<organism evidence="4 5">
    <name type="scientific">Ureibacillus manganicus DSM 26584</name>
    <dbReference type="NCBI Taxonomy" id="1384049"/>
    <lineage>
        <taxon>Bacteria</taxon>
        <taxon>Bacillati</taxon>
        <taxon>Bacillota</taxon>
        <taxon>Bacilli</taxon>
        <taxon>Bacillales</taxon>
        <taxon>Caryophanaceae</taxon>
        <taxon>Ureibacillus</taxon>
    </lineage>
</organism>
<name>A0A0A3HZ53_9BACL</name>
<keyword evidence="2" id="KW-0012">Acyltransferase</keyword>
<dbReference type="InterPro" id="IPR000182">
    <property type="entry name" value="GNAT_dom"/>
</dbReference>
<dbReference type="RefSeq" id="WP_036189629.1">
    <property type="nucleotide sequence ID" value="NZ_AVDA01000030.1"/>
</dbReference>
<dbReference type="PANTHER" id="PTHR43420">
    <property type="entry name" value="ACETYLTRANSFERASE"/>
    <property type="match status" value="1"/>
</dbReference>
<feature type="domain" description="N-acetyltransferase" evidence="3">
    <location>
        <begin position="3"/>
        <end position="190"/>
    </location>
</feature>
<dbReference type="InterPro" id="IPR050680">
    <property type="entry name" value="YpeA/RimI_acetyltransf"/>
</dbReference>
<evidence type="ECO:0000256" key="2">
    <source>
        <dbReference type="ARBA" id="ARBA00023315"/>
    </source>
</evidence>
<keyword evidence="5" id="KW-1185">Reference proteome</keyword>
<dbReference type="eggNOG" id="COG0456">
    <property type="taxonomic scope" value="Bacteria"/>
</dbReference>
<dbReference type="Pfam" id="PF00583">
    <property type="entry name" value="Acetyltransf_1"/>
    <property type="match status" value="1"/>
</dbReference>
<sequence>MSIYIRNANLEDANQVAPLIYDAIGEIAKRLTGETIKHKIIDQLEFLFCQKDNRHSYLNTYVAVQEENPNVVLGILVLYSGEDGLAMDLSLQKWLQNKNTKLIQIDQEAHYDEFYVDTICVHDNYRGLGIGTKLLHFAEEVASQKGFTKLALNVETEKVNARRLYERIGYVVVEPWTIIGEPFHHMVKKI</sequence>
<evidence type="ECO:0000313" key="4">
    <source>
        <dbReference type="EMBL" id="KGR75668.1"/>
    </source>
</evidence>
<keyword evidence="1 4" id="KW-0808">Transferase</keyword>
<dbReference type="PANTHER" id="PTHR43420:SF52">
    <property type="entry name" value="N-ACETYLTRANSFERASE YODP"/>
    <property type="match status" value="1"/>
</dbReference>
<protein>
    <submittedName>
        <fullName evidence="4">Acetyltransferase</fullName>
    </submittedName>
</protein>
<dbReference type="CDD" id="cd04301">
    <property type="entry name" value="NAT_SF"/>
    <property type="match status" value="1"/>
</dbReference>
<dbReference type="InterPro" id="IPR016181">
    <property type="entry name" value="Acyl_CoA_acyltransferase"/>
</dbReference>
<comment type="caution">
    <text evidence="4">The sequence shown here is derived from an EMBL/GenBank/DDBJ whole genome shotgun (WGS) entry which is preliminary data.</text>
</comment>
<dbReference type="OrthoDB" id="5319888at2"/>
<dbReference type="PROSITE" id="PS51186">
    <property type="entry name" value="GNAT"/>
    <property type="match status" value="1"/>
</dbReference>
<gene>
    <name evidence="4" type="ORF">CD29_17700</name>
</gene>
<evidence type="ECO:0000256" key="1">
    <source>
        <dbReference type="ARBA" id="ARBA00022679"/>
    </source>
</evidence>
<evidence type="ECO:0000313" key="5">
    <source>
        <dbReference type="Proteomes" id="UP000030416"/>
    </source>
</evidence>
<dbReference type="AlphaFoldDB" id="A0A0A3HZ53"/>
<dbReference type="STRING" id="1384049.CD29_17700"/>
<dbReference type="GO" id="GO:0016747">
    <property type="term" value="F:acyltransferase activity, transferring groups other than amino-acyl groups"/>
    <property type="evidence" value="ECO:0007669"/>
    <property type="project" value="InterPro"/>
</dbReference>
<accession>A0A0A3HZ53</accession>
<dbReference type="SUPFAM" id="SSF55729">
    <property type="entry name" value="Acyl-CoA N-acyltransferases (Nat)"/>
    <property type="match status" value="1"/>
</dbReference>
<dbReference type="Gene3D" id="3.40.630.30">
    <property type="match status" value="1"/>
</dbReference>
<dbReference type="Proteomes" id="UP000030416">
    <property type="component" value="Unassembled WGS sequence"/>
</dbReference>